<gene>
    <name evidence="11" type="ORF">L9F63_022381</name>
</gene>
<proteinExistence type="inferred from homology"/>
<feature type="non-terminal residue" evidence="11">
    <location>
        <position position="148"/>
    </location>
</feature>
<dbReference type="PANTHER" id="PTHR45695">
    <property type="entry name" value="LEUCOKININ RECEPTOR-RELATED"/>
    <property type="match status" value="1"/>
</dbReference>
<keyword evidence="12" id="KW-1185">Reference proteome</keyword>
<accession>A0AAD7ZMW0</accession>
<feature type="non-terminal residue" evidence="11">
    <location>
        <position position="1"/>
    </location>
</feature>
<comment type="caution">
    <text evidence="11">The sequence shown here is derived from an EMBL/GenBank/DDBJ whole genome shotgun (WGS) entry which is preliminary data.</text>
</comment>
<dbReference type="GO" id="GO:0005886">
    <property type="term" value="C:plasma membrane"/>
    <property type="evidence" value="ECO:0007669"/>
    <property type="project" value="TreeGrafter"/>
</dbReference>
<evidence type="ECO:0000256" key="9">
    <source>
        <dbReference type="SAM" id="Phobius"/>
    </source>
</evidence>
<sequence>IYNWAELVPTLIVYGATMVVGIAGNSLIIFTICRYRRMKSTTNVFLASLASADLLLIIICIPVKSLHLSSWKLADIFCSYANSIELVQCVQLTLTPLQNQKKICLHVSWRYRCTSCERSLNYATKMARMLQSSTSMSSVKLVLAGNRH</sequence>
<keyword evidence="7" id="KW-0675">Receptor</keyword>
<evidence type="ECO:0000313" key="11">
    <source>
        <dbReference type="EMBL" id="KAJ9583276.1"/>
    </source>
</evidence>
<reference evidence="11" key="1">
    <citation type="journal article" date="2023" name="IScience">
        <title>Live-bearing cockroach genome reveals convergent evolutionary mechanisms linked to viviparity in insects and beyond.</title>
        <authorList>
            <person name="Fouks B."/>
            <person name="Harrison M.C."/>
            <person name="Mikhailova A.A."/>
            <person name="Marchal E."/>
            <person name="English S."/>
            <person name="Carruthers M."/>
            <person name="Jennings E.C."/>
            <person name="Chiamaka E.L."/>
            <person name="Frigard R.A."/>
            <person name="Pippel M."/>
            <person name="Attardo G.M."/>
            <person name="Benoit J.B."/>
            <person name="Bornberg-Bauer E."/>
            <person name="Tobe S.S."/>
        </authorList>
    </citation>
    <scope>NUCLEOTIDE SEQUENCE</scope>
    <source>
        <strain evidence="11">Stay&amp;Tobe</strain>
    </source>
</reference>
<dbReference type="SUPFAM" id="SSF81321">
    <property type="entry name" value="Family A G protein-coupled receptor-like"/>
    <property type="match status" value="1"/>
</dbReference>
<evidence type="ECO:0000256" key="3">
    <source>
        <dbReference type="ARBA" id="ARBA00022692"/>
    </source>
</evidence>
<evidence type="ECO:0000256" key="7">
    <source>
        <dbReference type="ARBA" id="ARBA00023170"/>
    </source>
</evidence>
<dbReference type="AlphaFoldDB" id="A0AAD7ZMW0"/>
<dbReference type="Pfam" id="PF00001">
    <property type="entry name" value="7tm_1"/>
    <property type="match status" value="1"/>
</dbReference>
<keyword evidence="3 9" id="KW-0812">Transmembrane</keyword>
<feature type="transmembrane region" description="Helical" evidence="9">
    <location>
        <begin position="12"/>
        <end position="32"/>
    </location>
</feature>
<comment type="subcellular location">
    <subcellularLocation>
        <location evidence="1">Membrane</location>
        <topology evidence="1">Multi-pass membrane protein</topology>
    </subcellularLocation>
</comment>
<protein>
    <recommendedName>
        <fullName evidence="10">G-protein coupled receptors family 1 profile domain-containing protein</fullName>
    </recommendedName>
</protein>
<evidence type="ECO:0000256" key="4">
    <source>
        <dbReference type="ARBA" id="ARBA00022989"/>
    </source>
</evidence>
<dbReference type="GO" id="GO:0004930">
    <property type="term" value="F:G protein-coupled receptor activity"/>
    <property type="evidence" value="ECO:0007669"/>
    <property type="project" value="UniProtKB-KW"/>
</dbReference>
<evidence type="ECO:0000256" key="1">
    <source>
        <dbReference type="ARBA" id="ARBA00004141"/>
    </source>
</evidence>
<evidence type="ECO:0000256" key="6">
    <source>
        <dbReference type="ARBA" id="ARBA00023136"/>
    </source>
</evidence>
<comment type="similarity">
    <text evidence="2">Belongs to the G-protein coupled receptor 1 family.</text>
</comment>
<dbReference type="PROSITE" id="PS50262">
    <property type="entry name" value="G_PROTEIN_RECEP_F1_2"/>
    <property type="match status" value="1"/>
</dbReference>
<evidence type="ECO:0000259" key="10">
    <source>
        <dbReference type="PROSITE" id="PS50262"/>
    </source>
</evidence>
<dbReference type="InterPro" id="IPR000276">
    <property type="entry name" value="GPCR_Rhodpsn"/>
</dbReference>
<dbReference type="EMBL" id="JASPKZ010007632">
    <property type="protein sequence ID" value="KAJ9583276.1"/>
    <property type="molecule type" value="Genomic_DNA"/>
</dbReference>
<evidence type="ECO:0000256" key="5">
    <source>
        <dbReference type="ARBA" id="ARBA00023040"/>
    </source>
</evidence>
<evidence type="ECO:0000256" key="8">
    <source>
        <dbReference type="ARBA" id="ARBA00023224"/>
    </source>
</evidence>
<dbReference type="PRINTS" id="PR00237">
    <property type="entry name" value="GPCRRHODOPSN"/>
</dbReference>
<reference evidence="11" key="2">
    <citation type="submission" date="2023-05" db="EMBL/GenBank/DDBJ databases">
        <authorList>
            <person name="Fouks B."/>
        </authorList>
    </citation>
    <scope>NUCLEOTIDE SEQUENCE</scope>
    <source>
        <strain evidence="11">Stay&amp;Tobe</strain>
        <tissue evidence="11">Testes</tissue>
    </source>
</reference>
<name>A0AAD7ZMW0_DIPPU</name>
<keyword evidence="8" id="KW-0807">Transducer</keyword>
<dbReference type="Proteomes" id="UP001233999">
    <property type="component" value="Unassembled WGS sequence"/>
</dbReference>
<organism evidence="11 12">
    <name type="scientific">Diploptera punctata</name>
    <name type="common">Pacific beetle cockroach</name>
    <dbReference type="NCBI Taxonomy" id="6984"/>
    <lineage>
        <taxon>Eukaryota</taxon>
        <taxon>Metazoa</taxon>
        <taxon>Ecdysozoa</taxon>
        <taxon>Arthropoda</taxon>
        <taxon>Hexapoda</taxon>
        <taxon>Insecta</taxon>
        <taxon>Pterygota</taxon>
        <taxon>Neoptera</taxon>
        <taxon>Polyneoptera</taxon>
        <taxon>Dictyoptera</taxon>
        <taxon>Blattodea</taxon>
        <taxon>Blaberoidea</taxon>
        <taxon>Blaberidae</taxon>
        <taxon>Diplopterinae</taxon>
        <taxon>Diploptera</taxon>
    </lineage>
</organism>
<keyword evidence="5" id="KW-0297">G-protein coupled receptor</keyword>
<keyword evidence="4 9" id="KW-1133">Transmembrane helix</keyword>
<dbReference type="PANTHER" id="PTHR45695:SF15">
    <property type="entry name" value="OPSIN RH2"/>
    <property type="match status" value="1"/>
</dbReference>
<dbReference type="Gene3D" id="1.20.1070.10">
    <property type="entry name" value="Rhodopsin 7-helix transmembrane proteins"/>
    <property type="match status" value="1"/>
</dbReference>
<evidence type="ECO:0000256" key="2">
    <source>
        <dbReference type="ARBA" id="ARBA00010663"/>
    </source>
</evidence>
<feature type="domain" description="G-protein coupled receptors family 1 profile" evidence="10">
    <location>
        <begin position="24"/>
        <end position="78"/>
    </location>
</feature>
<feature type="transmembrane region" description="Helical" evidence="9">
    <location>
        <begin position="44"/>
        <end position="64"/>
    </location>
</feature>
<evidence type="ECO:0000313" key="12">
    <source>
        <dbReference type="Proteomes" id="UP001233999"/>
    </source>
</evidence>
<keyword evidence="6 9" id="KW-0472">Membrane</keyword>
<dbReference type="InterPro" id="IPR017452">
    <property type="entry name" value="GPCR_Rhodpsn_7TM"/>
</dbReference>